<gene>
    <name evidence="1" type="ORF">IMCC3135_02885</name>
</gene>
<evidence type="ECO:0000313" key="2">
    <source>
        <dbReference type="Proteomes" id="UP000250079"/>
    </source>
</evidence>
<sequence>MKISVVVNPGSGTLCTAGLESIRNTLEQSLNEAGHELTFSGKRGRSKGMLDGELFSSGESLELKTHPESLQVLLPVTRRNSDD</sequence>
<dbReference type="Proteomes" id="UP000250079">
    <property type="component" value="Chromosome"/>
</dbReference>
<name>A0A2Z2NPI8_9GAMM</name>
<protein>
    <recommendedName>
        <fullName evidence="3">DAGKc domain-containing protein</fullName>
    </recommendedName>
</protein>
<dbReference type="AlphaFoldDB" id="A0A2Z2NPI8"/>
<keyword evidence="2" id="KW-1185">Reference proteome</keyword>
<reference evidence="1 2" key="1">
    <citation type="submission" date="2016-12" db="EMBL/GenBank/DDBJ databases">
        <authorList>
            <person name="Song W.-J."/>
            <person name="Kurnit D.M."/>
        </authorList>
    </citation>
    <scope>NUCLEOTIDE SEQUENCE [LARGE SCALE GENOMIC DNA]</scope>
    <source>
        <strain evidence="1 2">IMCC3135</strain>
    </source>
</reference>
<dbReference type="EMBL" id="CP018632">
    <property type="protein sequence ID" value="ASJ70690.1"/>
    <property type="molecule type" value="Genomic_DNA"/>
</dbReference>
<evidence type="ECO:0008006" key="3">
    <source>
        <dbReference type="Google" id="ProtNLM"/>
    </source>
</evidence>
<proteinExistence type="predicted"/>
<dbReference type="RefSeq" id="WP_088916208.1">
    <property type="nucleotide sequence ID" value="NZ_CP018632.1"/>
</dbReference>
<dbReference type="OrthoDB" id="9786026at2"/>
<dbReference type="KEGG" id="gai:IMCC3135_02885"/>
<evidence type="ECO:0000313" key="1">
    <source>
        <dbReference type="EMBL" id="ASJ70690.1"/>
    </source>
</evidence>
<accession>A0A2Z2NPI8</accession>
<organism evidence="1 2">
    <name type="scientific">Granulosicoccus antarcticus IMCC3135</name>
    <dbReference type="NCBI Taxonomy" id="1192854"/>
    <lineage>
        <taxon>Bacteria</taxon>
        <taxon>Pseudomonadati</taxon>
        <taxon>Pseudomonadota</taxon>
        <taxon>Gammaproteobacteria</taxon>
        <taxon>Chromatiales</taxon>
        <taxon>Granulosicoccaceae</taxon>
        <taxon>Granulosicoccus</taxon>
    </lineage>
</organism>